<dbReference type="GO" id="GO:0016705">
    <property type="term" value="F:oxidoreductase activity, acting on paired donors, with incorporation or reduction of molecular oxygen"/>
    <property type="evidence" value="ECO:0007669"/>
    <property type="project" value="InterPro"/>
</dbReference>
<dbReference type="AlphaFoldDB" id="A0A9P4I3F8"/>
<keyword evidence="8" id="KW-1185">Reference proteome</keyword>
<proteinExistence type="inferred from homology"/>
<dbReference type="PROSITE" id="PS00086">
    <property type="entry name" value="CYTOCHROME_P450"/>
    <property type="match status" value="1"/>
</dbReference>
<evidence type="ECO:0000256" key="4">
    <source>
        <dbReference type="ARBA" id="ARBA00023002"/>
    </source>
</evidence>
<dbReference type="GO" id="GO:0005506">
    <property type="term" value="F:iron ion binding"/>
    <property type="evidence" value="ECO:0007669"/>
    <property type="project" value="InterPro"/>
</dbReference>
<comment type="caution">
    <text evidence="7">The sequence shown here is derived from an EMBL/GenBank/DDBJ whole genome shotgun (WGS) entry which is preliminary data.</text>
</comment>
<dbReference type="OrthoDB" id="1844152at2759"/>
<evidence type="ECO:0000313" key="8">
    <source>
        <dbReference type="Proteomes" id="UP000799772"/>
    </source>
</evidence>
<dbReference type="InterPro" id="IPR036396">
    <property type="entry name" value="Cyt_P450_sf"/>
</dbReference>
<accession>A0A9P4I3F8</accession>
<reference evidence="7" key="1">
    <citation type="journal article" date="2020" name="Stud. Mycol.">
        <title>101 Dothideomycetes genomes: a test case for predicting lifestyles and emergence of pathogens.</title>
        <authorList>
            <person name="Haridas S."/>
            <person name="Albert R."/>
            <person name="Binder M."/>
            <person name="Bloem J."/>
            <person name="Labutti K."/>
            <person name="Salamov A."/>
            <person name="Andreopoulos B."/>
            <person name="Baker S."/>
            <person name="Barry K."/>
            <person name="Bills G."/>
            <person name="Bluhm B."/>
            <person name="Cannon C."/>
            <person name="Castanera R."/>
            <person name="Culley D."/>
            <person name="Daum C."/>
            <person name="Ezra D."/>
            <person name="Gonzalez J."/>
            <person name="Henrissat B."/>
            <person name="Kuo A."/>
            <person name="Liang C."/>
            <person name="Lipzen A."/>
            <person name="Lutzoni F."/>
            <person name="Magnuson J."/>
            <person name="Mondo S."/>
            <person name="Nolan M."/>
            <person name="Ohm R."/>
            <person name="Pangilinan J."/>
            <person name="Park H.-J."/>
            <person name="Ramirez L."/>
            <person name="Alfaro M."/>
            <person name="Sun H."/>
            <person name="Tritt A."/>
            <person name="Yoshinaga Y."/>
            <person name="Zwiers L.-H."/>
            <person name="Turgeon B."/>
            <person name="Goodwin S."/>
            <person name="Spatafora J."/>
            <person name="Crous P."/>
            <person name="Grigoriev I."/>
        </authorList>
    </citation>
    <scope>NUCLEOTIDE SEQUENCE</scope>
    <source>
        <strain evidence="7">CBS 133067</strain>
    </source>
</reference>
<evidence type="ECO:0000256" key="2">
    <source>
        <dbReference type="ARBA" id="ARBA00010617"/>
    </source>
</evidence>
<gene>
    <name evidence="7" type="ORF">NA57DRAFT_80690</name>
</gene>
<keyword evidence="6" id="KW-0349">Heme</keyword>
<keyword evidence="6" id="KW-0503">Monooxygenase</keyword>
<dbReference type="Proteomes" id="UP000799772">
    <property type="component" value="Unassembled WGS sequence"/>
</dbReference>
<protein>
    <submittedName>
        <fullName evidence="7">Cytochrome P450</fullName>
    </submittedName>
</protein>
<evidence type="ECO:0000256" key="3">
    <source>
        <dbReference type="ARBA" id="ARBA00022723"/>
    </source>
</evidence>
<dbReference type="PANTHER" id="PTHR46206:SF7">
    <property type="entry name" value="P450, PUTATIVE (EUROFUNG)-RELATED"/>
    <property type="match status" value="1"/>
</dbReference>
<comment type="cofactor">
    <cofactor evidence="1">
        <name>heme</name>
        <dbReference type="ChEBI" id="CHEBI:30413"/>
    </cofactor>
</comment>
<sequence length="509" mass="58089">MEILPAKELPFALVLLMVAAVLYRYVQYSKGPMIDHIPILGKELGGVDKRKSEYAKNGLSMLKTGYQQYSRGVVRIDTADGPRILLGPELLEEVKSKPDSVVDNRGPIRESISAKYTALPETDAIMLHNIKAELTPKLGALNEKLSKEVDYAVKVELPEAKDWTPVKGYAKLLRIVAMASTRIFLDSDLAHNEEWLETSIGYTVSVANGSRMIKQWRPWLRPFVYRFLPEIRKLHETRATAIRLLKPIIQERRESEGKEGYEKPNDFLQWMMDARIKKHLRDKDYYYQAELQLVLSFAAIHTTTNAVTNMLYDLGTMPDVVDMIRQEVKEELEKTNGVWDGKLMKSLKKTDSFMKESQRHNPIGYTLFTRRILKPFTLSDGTYLPAGANVTSNSHMISHDSDFVGDNPWEFDALRYYKKSLASDGPAKEAAGKHQFVSLSMGSQMFGYGRHACPGRFFAGNEIKLILVKILMSYDIKLENTTERYKNFSWEGSNMPDVSKNILIKRLQT</sequence>
<dbReference type="InterPro" id="IPR017972">
    <property type="entry name" value="Cyt_P450_CS"/>
</dbReference>
<dbReference type="Gene3D" id="1.10.630.10">
    <property type="entry name" value="Cytochrome P450"/>
    <property type="match status" value="1"/>
</dbReference>
<keyword evidence="5 6" id="KW-0408">Iron</keyword>
<evidence type="ECO:0000256" key="6">
    <source>
        <dbReference type="RuleBase" id="RU000461"/>
    </source>
</evidence>
<dbReference type="PANTHER" id="PTHR46206">
    <property type="entry name" value="CYTOCHROME P450"/>
    <property type="match status" value="1"/>
</dbReference>
<keyword evidence="4 6" id="KW-0560">Oxidoreductase</keyword>
<evidence type="ECO:0000313" key="7">
    <source>
        <dbReference type="EMBL" id="KAF2094280.1"/>
    </source>
</evidence>
<dbReference type="SUPFAM" id="SSF48264">
    <property type="entry name" value="Cytochrome P450"/>
    <property type="match status" value="1"/>
</dbReference>
<dbReference type="GO" id="GO:0004497">
    <property type="term" value="F:monooxygenase activity"/>
    <property type="evidence" value="ECO:0007669"/>
    <property type="project" value="UniProtKB-KW"/>
</dbReference>
<organism evidence="7 8">
    <name type="scientific">Rhizodiscina lignyota</name>
    <dbReference type="NCBI Taxonomy" id="1504668"/>
    <lineage>
        <taxon>Eukaryota</taxon>
        <taxon>Fungi</taxon>
        <taxon>Dikarya</taxon>
        <taxon>Ascomycota</taxon>
        <taxon>Pezizomycotina</taxon>
        <taxon>Dothideomycetes</taxon>
        <taxon>Pleosporomycetidae</taxon>
        <taxon>Aulographales</taxon>
        <taxon>Rhizodiscinaceae</taxon>
        <taxon>Rhizodiscina</taxon>
    </lineage>
</organism>
<keyword evidence="3 6" id="KW-0479">Metal-binding</keyword>
<dbReference type="Pfam" id="PF00067">
    <property type="entry name" value="p450"/>
    <property type="match status" value="1"/>
</dbReference>
<dbReference type="GO" id="GO:0020037">
    <property type="term" value="F:heme binding"/>
    <property type="evidence" value="ECO:0007669"/>
    <property type="project" value="InterPro"/>
</dbReference>
<dbReference type="CDD" id="cd11041">
    <property type="entry name" value="CYP503A1-like"/>
    <property type="match status" value="1"/>
</dbReference>
<evidence type="ECO:0000256" key="1">
    <source>
        <dbReference type="ARBA" id="ARBA00001971"/>
    </source>
</evidence>
<comment type="similarity">
    <text evidence="2 6">Belongs to the cytochrome P450 family.</text>
</comment>
<evidence type="ECO:0000256" key="5">
    <source>
        <dbReference type="ARBA" id="ARBA00023004"/>
    </source>
</evidence>
<dbReference type="InterPro" id="IPR001128">
    <property type="entry name" value="Cyt_P450"/>
</dbReference>
<dbReference type="EMBL" id="ML978135">
    <property type="protein sequence ID" value="KAF2094280.1"/>
    <property type="molecule type" value="Genomic_DNA"/>
</dbReference>
<name>A0A9P4I3F8_9PEZI</name>